<keyword evidence="6 9" id="KW-0560">Oxidoreductase</keyword>
<dbReference type="Proteomes" id="UP000190837">
    <property type="component" value="Unassembled WGS sequence"/>
</dbReference>
<evidence type="ECO:0000256" key="5">
    <source>
        <dbReference type="ARBA" id="ARBA00022827"/>
    </source>
</evidence>
<dbReference type="PRINTS" id="PR00420">
    <property type="entry name" value="RNGMNOXGNASE"/>
</dbReference>
<organism evidence="9 10">
    <name type="scientific">Cardiobacterium hominis</name>
    <dbReference type="NCBI Taxonomy" id="2718"/>
    <lineage>
        <taxon>Bacteria</taxon>
        <taxon>Pseudomonadati</taxon>
        <taxon>Pseudomonadota</taxon>
        <taxon>Gammaproteobacteria</taxon>
        <taxon>Cardiobacteriales</taxon>
        <taxon>Cardiobacteriaceae</taxon>
        <taxon>Cardiobacterium</taxon>
    </lineage>
</organism>
<sequence>MQEQTDIIVVGAGPAGLAFCRALAGSPLNISVVEVHQPEVLADPPYDGREIALTHPSKAILENLGIWQRFPADEVHYLRAASVLNGDSPFRLHFPVPTQNSHRQAIDTLGYLVPNHIIRRAAYEAVQGQENLRWHTGRRVVACQSDAASAQVTLDNGDTISGKLLVAADSRFSFIRRTMGIAADTHEFGRNVLVFRLEHELSNDHTASECFFYGSTLALLPLTDHLTNCVVTLDSRKAPELLAMDGETLANHIAAQVGHRYGAMKLVSSVHDYPLVGVHARRFYTNRCALIGDAACGMHPVTAHGYNLGLQSQEILSRLILRQAGQGRDIGDPALLAAYDRRHQLNTRPLYHGTNAIVKLFTRETPSAKILRHGVLRLSQALPPLKHLITRQLTG</sequence>
<comment type="cofactor">
    <cofactor evidence="1">
        <name>FAD</name>
        <dbReference type="ChEBI" id="CHEBI:57692"/>
    </cofactor>
</comment>
<reference evidence="10" key="1">
    <citation type="submission" date="2016-04" db="EMBL/GenBank/DDBJ databases">
        <authorList>
            <person name="Tagini F."/>
        </authorList>
    </citation>
    <scope>NUCLEOTIDE SEQUENCE [LARGE SCALE GENOMIC DNA]</scope>
    <source>
        <strain evidence="10">CHUV0807</strain>
    </source>
</reference>
<dbReference type="GO" id="GO:0016705">
    <property type="term" value="F:oxidoreductase activity, acting on paired donors, with incorporation or reduction of molecular oxygen"/>
    <property type="evidence" value="ECO:0007669"/>
    <property type="project" value="InterPro"/>
</dbReference>
<keyword evidence="4" id="KW-0285">Flavoprotein</keyword>
<dbReference type="EC" id="1.14.13.-" evidence="9"/>
<dbReference type="SUPFAM" id="SSF51905">
    <property type="entry name" value="FAD/NAD(P)-binding domain"/>
    <property type="match status" value="1"/>
</dbReference>
<dbReference type="RefSeq" id="WP_079539797.1">
    <property type="nucleotide sequence ID" value="NZ_CAUPBE010000025.1"/>
</dbReference>
<name>A0A1C3H3H2_9GAMM</name>
<protein>
    <submittedName>
        <fullName evidence="9">2-octaprenyl-3-methyl-6-methoxy-1,4-benzoquinol hydroxylase</fullName>
        <ecNumber evidence="9">1.14.13.-</ecNumber>
    </submittedName>
</protein>
<evidence type="ECO:0000259" key="8">
    <source>
        <dbReference type="Pfam" id="PF01494"/>
    </source>
</evidence>
<evidence type="ECO:0000256" key="2">
    <source>
        <dbReference type="ARBA" id="ARBA00004749"/>
    </source>
</evidence>
<proteinExistence type="inferred from homology"/>
<evidence type="ECO:0000256" key="7">
    <source>
        <dbReference type="ARBA" id="ARBA00023033"/>
    </source>
</evidence>
<comment type="pathway">
    <text evidence="2">Cofactor biosynthesis; ubiquinone biosynthesis.</text>
</comment>
<evidence type="ECO:0000313" key="10">
    <source>
        <dbReference type="Proteomes" id="UP000190837"/>
    </source>
</evidence>
<feature type="domain" description="FAD-binding" evidence="8">
    <location>
        <begin position="5"/>
        <end position="342"/>
    </location>
</feature>
<evidence type="ECO:0000313" key="9">
    <source>
        <dbReference type="EMBL" id="SAM60609.1"/>
    </source>
</evidence>
<dbReference type="EMBL" id="FKLO01000031">
    <property type="protein sequence ID" value="SAM60609.1"/>
    <property type="molecule type" value="Genomic_DNA"/>
</dbReference>
<dbReference type="GO" id="GO:0071949">
    <property type="term" value="F:FAD binding"/>
    <property type="evidence" value="ECO:0007669"/>
    <property type="project" value="InterPro"/>
</dbReference>
<dbReference type="GO" id="GO:0004497">
    <property type="term" value="F:monooxygenase activity"/>
    <property type="evidence" value="ECO:0007669"/>
    <property type="project" value="UniProtKB-KW"/>
</dbReference>
<dbReference type="NCBIfam" id="TIGR01988">
    <property type="entry name" value="Ubi-OHases"/>
    <property type="match status" value="1"/>
</dbReference>
<dbReference type="Pfam" id="PF01494">
    <property type="entry name" value="FAD_binding_3"/>
    <property type="match status" value="1"/>
</dbReference>
<dbReference type="Gene3D" id="3.50.50.60">
    <property type="entry name" value="FAD/NAD(P)-binding domain"/>
    <property type="match status" value="2"/>
</dbReference>
<dbReference type="AlphaFoldDB" id="A0A1C3H3H2"/>
<dbReference type="PANTHER" id="PTHR43876">
    <property type="entry name" value="UBIQUINONE BIOSYNTHESIS MONOOXYGENASE COQ6, MITOCHONDRIAL"/>
    <property type="match status" value="1"/>
</dbReference>
<evidence type="ECO:0000256" key="1">
    <source>
        <dbReference type="ARBA" id="ARBA00001974"/>
    </source>
</evidence>
<dbReference type="PANTHER" id="PTHR43876:SF25">
    <property type="entry name" value="MONOOXYGENASE NMA2164"/>
    <property type="match status" value="1"/>
</dbReference>
<dbReference type="InterPro" id="IPR036188">
    <property type="entry name" value="FAD/NAD-bd_sf"/>
</dbReference>
<dbReference type="InterPro" id="IPR051205">
    <property type="entry name" value="UbiH/COQ6_monooxygenase"/>
</dbReference>
<dbReference type="NCBIfam" id="NF006593">
    <property type="entry name" value="PRK09126.1"/>
    <property type="match status" value="1"/>
</dbReference>
<evidence type="ECO:0000256" key="3">
    <source>
        <dbReference type="ARBA" id="ARBA00005349"/>
    </source>
</evidence>
<comment type="similarity">
    <text evidence="3">Belongs to the UbiH/COQ6 family.</text>
</comment>
<keyword evidence="7" id="KW-0503">Monooxygenase</keyword>
<accession>A0A1C3H3H2</accession>
<keyword evidence="5" id="KW-0274">FAD</keyword>
<dbReference type="GO" id="GO:0006744">
    <property type="term" value="P:ubiquinone biosynthetic process"/>
    <property type="evidence" value="ECO:0007669"/>
    <property type="project" value="UniProtKB-UniPathway"/>
</dbReference>
<dbReference type="InterPro" id="IPR010971">
    <property type="entry name" value="UbiH/COQ6"/>
</dbReference>
<evidence type="ECO:0000256" key="6">
    <source>
        <dbReference type="ARBA" id="ARBA00023002"/>
    </source>
</evidence>
<evidence type="ECO:0000256" key="4">
    <source>
        <dbReference type="ARBA" id="ARBA00022630"/>
    </source>
</evidence>
<dbReference type="UniPathway" id="UPA00232"/>
<dbReference type="InterPro" id="IPR002938">
    <property type="entry name" value="FAD-bd"/>
</dbReference>
<gene>
    <name evidence="9" type="ORF">CHUV0807_0743</name>
</gene>